<name>A0A6J7WPG2_9CAUD</name>
<proteinExistence type="predicted"/>
<protein>
    <submittedName>
        <fullName evidence="1">Uncharacterized protein</fullName>
    </submittedName>
</protein>
<sequence>MKLEIGTRVRWESAAGVLRGTITNITLSPSASGAVTPWIDIKVASKRNSHSVRLCALDSNLKAMRVSEVGVEATPATYVERTNIMTGKKFMEREDTPFFCSPSSETFWSM</sequence>
<gene>
    <name evidence="1" type="ORF">UFOVP190_293</name>
</gene>
<evidence type="ECO:0000313" key="1">
    <source>
        <dbReference type="EMBL" id="CAB5214860.1"/>
    </source>
</evidence>
<dbReference type="EMBL" id="LR798243">
    <property type="protein sequence ID" value="CAB5214860.1"/>
    <property type="molecule type" value="Genomic_DNA"/>
</dbReference>
<accession>A0A6J7WPG2</accession>
<organism evidence="1">
    <name type="scientific">uncultured Caudovirales phage</name>
    <dbReference type="NCBI Taxonomy" id="2100421"/>
    <lineage>
        <taxon>Viruses</taxon>
        <taxon>Duplodnaviria</taxon>
        <taxon>Heunggongvirae</taxon>
        <taxon>Uroviricota</taxon>
        <taxon>Caudoviricetes</taxon>
        <taxon>Peduoviridae</taxon>
        <taxon>Maltschvirus</taxon>
        <taxon>Maltschvirus maltsch</taxon>
    </lineage>
</organism>
<reference evidence="1" key="1">
    <citation type="submission" date="2020-05" db="EMBL/GenBank/DDBJ databases">
        <authorList>
            <person name="Chiriac C."/>
            <person name="Salcher M."/>
            <person name="Ghai R."/>
            <person name="Kavagutti S V."/>
        </authorList>
    </citation>
    <scope>NUCLEOTIDE SEQUENCE</scope>
</reference>